<evidence type="ECO:0000256" key="7">
    <source>
        <dbReference type="ARBA" id="ARBA00022763"/>
    </source>
</evidence>
<dbReference type="GO" id="GO:0140664">
    <property type="term" value="F:ATP-dependent DNA damage sensor activity"/>
    <property type="evidence" value="ECO:0007669"/>
    <property type="project" value="InterPro"/>
</dbReference>
<dbReference type="FunFam" id="3.30.230.10:FF:000014">
    <property type="entry name" value="DNA mismatch repair protein Mlh1"/>
    <property type="match status" value="1"/>
</dbReference>
<dbReference type="InterPro" id="IPR002099">
    <property type="entry name" value="MutL/Mlh/PMS"/>
</dbReference>
<dbReference type="InterPro" id="IPR014721">
    <property type="entry name" value="Ribsml_uS5_D2-typ_fold_subgr"/>
</dbReference>
<dbReference type="InterPro" id="IPR036890">
    <property type="entry name" value="HATPase_C_sf"/>
</dbReference>
<evidence type="ECO:0000256" key="14">
    <source>
        <dbReference type="ARBA" id="ARBA00072852"/>
    </source>
</evidence>
<dbReference type="InterPro" id="IPR013507">
    <property type="entry name" value="DNA_mismatch_S5_2-like"/>
</dbReference>
<feature type="compositionally biased region" description="Basic and acidic residues" evidence="16">
    <location>
        <begin position="432"/>
        <end position="445"/>
    </location>
</feature>
<comment type="similarity">
    <text evidence="3">Belongs to the DNA mismatch repair MutL/HexB family.</text>
</comment>
<dbReference type="CDD" id="cd03483">
    <property type="entry name" value="MutL_Trans_MLH1"/>
    <property type="match status" value="1"/>
</dbReference>
<dbReference type="AlphaFoldDB" id="A0A4W4EX64"/>
<dbReference type="GO" id="GO:0005694">
    <property type="term" value="C:chromosome"/>
    <property type="evidence" value="ECO:0007669"/>
    <property type="project" value="UniProtKB-SubCell"/>
</dbReference>
<dbReference type="InterPro" id="IPR020568">
    <property type="entry name" value="Ribosomal_Su5_D2-typ_SF"/>
</dbReference>
<keyword evidence="6" id="KW-0547">Nucleotide-binding</keyword>
<evidence type="ECO:0000256" key="9">
    <source>
        <dbReference type="ARBA" id="ARBA00022990"/>
    </source>
</evidence>
<dbReference type="InterPro" id="IPR038973">
    <property type="entry name" value="MutL/Mlh/Pms-like"/>
</dbReference>
<proteinExistence type="inferred from homology"/>
<dbReference type="InterPro" id="IPR032189">
    <property type="entry name" value="Mlh1_C"/>
</dbReference>
<reference evidence="18" key="5">
    <citation type="submission" date="2025-09" db="UniProtKB">
        <authorList>
            <consortium name="Ensembl"/>
        </authorList>
    </citation>
    <scope>IDENTIFICATION</scope>
</reference>
<reference evidence="18" key="4">
    <citation type="submission" date="2025-08" db="UniProtKB">
        <authorList>
            <consortium name="Ensembl"/>
        </authorList>
    </citation>
    <scope>IDENTIFICATION</scope>
</reference>
<dbReference type="Pfam" id="PF16413">
    <property type="entry name" value="Mlh1_C"/>
    <property type="match status" value="1"/>
</dbReference>
<evidence type="ECO:0000256" key="6">
    <source>
        <dbReference type="ARBA" id="ARBA00022741"/>
    </source>
</evidence>
<evidence type="ECO:0000313" key="19">
    <source>
        <dbReference type="Proteomes" id="UP000314983"/>
    </source>
</evidence>
<dbReference type="PANTHER" id="PTHR10073">
    <property type="entry name" value="DNA MISMATCH REPAIR PROTEIN MLH, PMS, MUTL"/>
    <property type="match status" value="1"/>
</dbReference>
<organism evidence="18 19">
    <name type="scientific">Electrophorus electricus</name>
    <name type="common">Electric eel</name>
    <name type="synonym">Gymnotus electricus</name>
    <dbReference type="NCBI Taxonomy" id="8005"/>
    <lineage>
        <taxon>Eukaryota</taxon>
        <taxon>Metazoa</taxon>
        <taxon>Chordata</taxon>
        <taxon>Craniata</taxon>
        <taxon>Vertebrata</taxon>
        <taxon>Euteleostomi</taxon>
        <taxon>Actinopterygii</taxon>
        <taxon>Neopterygii</taxon>
        <taxon>Teleostei</taxon>
        <taxon>Ostariophysi</taxon>
        <taxon>Gymnotiformes</taxon>
        <taxon>Gymnotoidei</taxon>
        <taxon>Gymnotidae</taxon>
        <taxon>Electrophorus</taxon>
    </lineage>
</organism>
<gene>
    <name evidence="18" type="primary">MLH1</name>
</gene>
<dbReference type="SMART" id="SM01340">
    <property type="entry name" value="DNA_mis_repair"/>
    <property type="match status" value="1"/>
</dbReference>
<reference evidence="19" key="2">
    <citation type="journal article" date="2017" name="Sci. Adv.">
        <title>A tail of two voltages: Proteomic comparison of the three electric organs of the electric eel.</title>
        <authorList>
            <person name="Traeger L.L."/>
            <person name="Sabat G."/>
            <person name="Barrett-Wilt G.A."/>
            <person name="Wells G.B."/>
            <person name="Sussman M.R."/>
        </authorList>
    </citation>
    <scope>NUCLEOTIDE SEQUENCE [LARGE SCALE GENOMIC DNA]</scope>
</reference>
<dbReference type="GO" id="GO:0032389">
    <property type="term" value="C:MutLalpha complex"/>
    <property type="evidence" value="ECO:0007669"/>
    <property type="project" value="TreeGrafter"/>
</dbReference>
<evidence type="ECO:0000259" key="17">
    <source>
        <dbReference type="SMART" id="SM01340"/>
    </source>
</evidence>
<dbReference type="Pfam" id="PF01119">
    <property type="entry name" value="DNA_mis_repair"/>
    <property type="match status" value="1"/>
</dbReference>
<dbReference type="Pfam" id="PF13589">
    <property type="entry name" value="HATPase_c_3"/>
    <property type="match status" value="1"/>
</dbReference>
<dbReference type="GO" id="GO:0031981">
    <property type="term" value="C:nuclear lumen"/>
    <property type="evidence" value="ECO:0007669"/>
    <property type="project" value="UniProtKB-ARBA"/>
</dbReference>
<dbReference type="SUPFAM" id="SSF54211">
    <property type="entry name" value="Ribosomal protein S5 domain 2-like"/>
    <property type="match status" value="1"/>
</dbReference>
<keyword evidence="10" id="KW-0234">DNA repair</keyword>
<keyword evidence="12" id="KW-0131">Cell cycle</keyword>
<evidence type="ECO:0000256" key="2">
    <source>
        <dbReference type="ARBA" id="ARBA00004286"/>
    </source>
</evidence>
<evidence type="ECO:0000256" key="5">
    <source>
        <dbReference type="ARBA" id="ARBA00022553"/>
    </source>
</evidence>
<protein>
    <recommendedName>
        <fullName evidence="14">DNA mismatch repair protein MLH1</fullName>
    </recommendedName>
    <alternativeName>
        <fullName evidence="13">DNA mismatch repair protein Mlh1</fullName>
    </alternativeName>
    <alternativeName>
        <fullName evidence="15">MutL protein homolog 1</fullName>
    </alternativeName>
</protein>
<dbReference type="GO" id="GO:0030983">
    <property type="term" value="F:mismatched DNA binding"/>
    <property type="evidence" value="ECO:0007669"/>
    <property type="project" value="InterPro"/>
</dbReference>
<keyword evidence="19" id="KW-1185">Reference proteome</keyword>
<dbReference type="GO" id="GO:0005524">
    <property type="term" value="F:ATP binding"/>
    <property type="evidence" value="ECO:0007669"/>
    <property type="project" value="UniProtKB-KW"/>
</dbReference>
<dbReference type="NCBIfam" id="TIGR00585">
    <property type="entry name" value="mutl"/>
    <property type="match status" value="1"/>
</dbReference>
<reference evidence="18" key="3">
    <citation type="submission" date="2020-05" db="EMBL/GenBank/DDBJ databases">
        <title>Electrophorus electricus (electric eel) genome, fEleEle1, primary haplotype.</title>
        <authorList>
            <person name="Myers G."/>
            <person name="Meyer A."/>
            <person name="Fedrigo O."/>
            <person name="Formenti G."/>
            <person name="Rhie A."/>
            <person name="Tracey A."/>
            <person name="Sims Y."/>
            <person name="Jarvis E.D."/>
        </authorList>
    </citation>
    <scope>NUCLEOTIDE SEQUENCE [LARGE SCALE GENOMIC DNA]</scope>
</reference>
<dbReference type="PROSITE" id="PS00058">
    <property type="entry name" value="DNA_MISMATCH_REPAIR_1"/>
    <property type="match status" value="1"/>
</dbReference>
<keyword evidence="7" id="KW-0227">DNA damage</keyword>
<name>A0A4W4EX64_ELEEL</name>
<dbReference type="Gene3D" id="3.30.230.10">
    <property type="match status" value="1"/>
</dbReference>
<evidence type="ECO:0000256" key="1">
    <source>
        <dbReference type="ARBA" id="ARBA00004123"/>
    </source>
</evidence>
<evidence type="ECO:0000256" key="11">
    <source>
        <dbReference type="ARBA" id="ARBA00023242"/>
    </source>
</evidence>
<keyword evidence="8" id="KW-0067">ATP-binding</keyword>
<dbReference type="Proteomes" id="UP000314983">
    <property type="component" value="Chromosome 11"/>
</dbReference>
<keyword evidence="4" id="KW-0158">Chromosome</keyword>
<evidence type="ECO:0000256" key="16">
    <source>
        <dbReference type="SAM" id="MobiDB-lite"/>
    </source>
</evidence>
<evidence type="ECO:0000256" key="13">
    <source>
        <dbReference type="ARBA" id="ARBA00071080"/>
    </source>
</evidence>
<dbReference type="GeneTree" id="ENSGT00800000124177"/>
<feature type="domain" description="DNA mismatch repair protein S5" evidence="17">
    <location>
        <begin position="211"/>
        <end position="330"/>
    </location>
</feature>
<feature type="region of interest" description="Disordered" evidence="16">
    <location>
        <begin position="423"/>
        <end position="451"/>
    </location>
</feature>
<sequence>MAGVIRRLDEIVVNRIAAGEVIQRPANAIKEMIENCLDAKSTNIQVTVKEGGLKMIQIQDNGTGIRKEDLEIVCERFTTSKLQTFDDLATISTYGFRGEALASISHVAHVTITTKTTNGKCAFRCSYCDGKLKAPPKPCAGNQGTLISVEDLFYNVPTRRKALKSPSEEYSRIVEVIRPSTNSGKSFTVKKQGEMVAEVKTLPNATVLDNIRVVFGVAVSREMIKVECEDQKLAFKLQGYISNANYSVKKCILILFINHRLVESSTLKKAIETVYTAYLPKNTHPFLYLSLEIAPHNVDVNVHPTKHEVHFLHEDCIIESIQKHIESKLLGSNSSRTYFTQTLLPGLSVSASDVKVLNSSSADRRERIYSHQMVRTDSKAQKLDAFLQPVSKPSSDGTTTASSLAPDLINSELDDTAMLEGLISKQTPPPGERSDWVGKRPHVDEERDDQTAACTPRRRVIKLTSVKELRREIDEQAHKGLQEMFQNHSFVGCVNPQWTLVQHHTKLYLLNTTKLSQELFYQILIYDFGNFGVLRLSSPAPLYELAMLALDSEESGWTEEDGPKEGLAQYIVEFLKKKAEMLEDYFSMEIDEEGNLTGLPLLLDNYTPAMEGLPLFILRLATEVNWDNEKDCFREFSKECSQFYSIRKQYTLETEAAAGPLVRSEPSWQWKVEHVLFKAFRSLLSPPKHYSEDGSLLQIANLPDLYKVFERC</sequence>
<evidence type="ECO:0000256" key="15">
    <source>
        <dbReference type="ARBA" id="ARBA00082865"/>
    </source>
</evidence>
<evidence type="ECO:0000313" key="18">
    <source>
        <dbReference type="Ensembl" id="ENSEEEP00000016199.2"/>
    </source>
</evidence>
<dbReference type="CDD" id="cd16926">
    <property type="entry name" value="HATPase_MutL-MLH-PMS-like"/>
    <property type="match status" value="1"/>
</dbReference>
<dbReference type="FunFam" id="3.30.565.10:FF:000034">
    <property type="entry name" value="DNA mismatch repair protein mlh1, putative"/>
    <property type="match status" value="1"/>
</dbReference>
<dbReference type="PANTHER" id="PTHR10073:SF12">
    <property type="entry name" value="DNA MISMATCH REPAIR PROTEIN MLH1"/>
    <property type="match status" value="1"/>
</dbReference>
<reference evidence="19" key="1">
    <citation type="journal article" date="2014" name="Science">
        <title>Nonhuman genetics. Genomic basis for the convergent evolution of electric organs.</title>
        <authorList>
            <person name="Gallant J.R."/>
            <person name="Traeger L.L."/>
            <person name="Volkening J.D."/>
            <person name="Moffett H."/>
            <person name="Chen P.H."/>
            <person name="Novina C.D."/>
            <person name="Phillips G.N.Jr."/>
            <person name="Anand R."/>
            <person name="Wells G.B."/>
            <person name="Pinch M."/>
            <person name="Guth R."/>
            <person name="Unguez G.A."/>
            <person name="Albert J.S."/>
            <person name="Zakon H.H."/>
            <person name="Samanta M.P."/>
            <person name="Sussman M.R."/>
        </authorList>
    </citation>
    <scope>NUCLEOTIDE SEQUENCE [LARGE SCALE GENOMIC DNA]</scope>
</reference>
<dbReference type="GO" id="GO:0006298">
    <property type="term" value="P:mismatch repair"/>
    <property type="evidence" value="ECO:0007669"/>
    <property type="project" value="InterPro"/>
</dbReference>
<dbReference type="Ensembl" id="ENSEEET00000016388.2">
    <property type="protein sequence ID" value="ENSEEEP00000016199.2"/>
    <property type="gene ID" value="ENSEEEG00000008018.2"/>
</dbReference>
<comment type="subcellular location">
    <subcellularLocation>
        <location evidence="2">Chromosome</location>
    </subcellularLocation>
    <subcellularLocation>
        <location evidence="1">Nucleus</location>
    </subcellularLocation>
</comment>
<evidence type="ECO:0000256" key="4">
    <source>
        <dbReference type="ARBA" id="ARBA00022454"/>
    </source>
</evidence>
<dbReference type="SUPFAM" id="SSF55874">
    <property type="entry name" value="ATPase domain of HSP90 chaperone/DNA topoisomerase II/histidine kinase"/>
    <property type="match status" value="1"/>
</dbReference>
<evidence type="ECO:0000256" key="3">
    <source>
        <dbReference type="ARBA" id="ARBA00006082"/>
    </source>
</evidence>
<accession>A0A4W4EX64</accession>
<dbReference type="GO" id="GO:0016887">
    <property type="term" value="F:ATP hydrolysis activity"/>
    <property type="evidence" value="ECO:0007669"/>
    <property type="project" value="InterPro"/>
</dbReference>
<evidence type="ECO:0000256" key="10">
    <source>
        <dbReference type="ARBA" id="ARBA00023204"/>
    </source>
</evidence>
<keyword evidence="9" id="KW-0007">Acetylation</keyword>
<keyword evidence="11" id="KW-0539">Nucleus</keyword>
<dbReference type="InterPro" id="IPR014762">
    <property type="entry name" value="DNA_mismatch_repair_CS"/>
</dbReference>
<keyword evidence="5" id="KW-0597">Phosphoprotein</keyword>
<dbReference type="Gene3D" id="3.30.565.10">
    <property type="entry name" value="Histidine kinase-like ATPase, C-terminal domain"/>
    <property type="match status" value="1"/>
</dbReference>
<evidence type="ECO:0000256" key="8">
    <source>
        <dbReference type="ARBA" id="ARBA00022840"/>
    </source>
</evidence>
<evidence type="ECO:0000256" key="12">
    <source>
        <dbReference type="ARBA" id="ARBA00023306"/>
    </source>
</evidence>